<dbReference type="Proteomes" id="UP001457282">
    <property type="component" value="Unassembled WGS sequence"/>
</dbReference>
<dbReference type="SUPFAM" id="SSF55961">
    <property type="entry name" value="Bet v1-like"/>
    <property type="match status" value="1"/>
</dbReference>
<dbReference type="InterPro" id="IPR051213">
    <property type="entry name" value="START_lipid_transfer"/>
</dbReference>
<proteinExistence type="predicted"/>
<keyword evidence="4" id="KW-1185">Reference proteome</keyword>
<gene>
    <name evidence="3" type="ORF">M0R45_021348</name>
</gene>
<dbReference type="PANTHER" id="PTHR19308">
    <property type="entry name" value="PHOSPHATIDYLCHOLINE TRANSFER PROTEIN"/>
    <property type="match status" value="1"/>
</dbReference>
<comment type="caution">
    <text evidence="3">The sequence shown here is derived from an EMBL/GenBank/DDBJ whole genome shotgun (WGS) entry which is preliminary data.</text>
</comment>
<dbReference type="Pfam" id="PF01852">
    <property type="entry name" value="START"/>
    <property type="match status" value="1"/>
</dbReference>
<feature type="region of interest" description="Disordered" evidence="1">
    <location>
        <begin position="341"/>
        <end position="360"/>
    </location>
</feature>
<sequence length="360" mass="41519">MIAEIALTVVCLVAAALIPVVSLSLIKGCSWSWSWTSCSWSWSSSWRLPFSTFSLDDSALGRLSCCFNSYRQRLLSQFVSCTQPSLPDQEQECCEVNEEDLKVLISHIDETDGGPPWKLMMQQSIPGLTYQAWYRDPPLGPTQYRTRTVFENVSPELLRDFFWDDDFRPRWDKMLIHSKVLSIDLQSGTMIVHWIRKLPLFCSDREYIIIRRIWESASGYYCVTKGTPYPSLPRLRRPRRVDVYNSGWHVRPVKPRNADQQMASEVLMFHHEDIGLPREIVKLAVRAGMWSLVKKLHSGLQMYRMKNENDESPSYHAIMARITTKLPASPSTIMFHNPEAHADENVSQSQNPETQARESS</sequence>
<organism evidence="3 4">
    <name type="scientific">Rubus argutus</name>
    <name type="common">Southern blackberry</name>
    <dbReference type="NCBI Taxonomy" id="59490"/>
    <lineage>
        <taxon>Eukaryota</taxon>
        <taxon>Viridiplantae</taxon>
        <taxon>Streptophyta</taxon>
        <taxon>Embryophyta</taxon>
        <taxon>Tracheophyta</taxon>
        <taxon>Spermatophyta</taxon>
        <taxon>Magnoliopsida</taxon>
        <taxon>eudicotyledons</taxon>
        <taxon>Gunneridae</taxon>
        <taxon>Pentapetalae</taxon>
        <taxon>rosids</taxon>
        <taxon>fabids</taxon>
        <taxon>Rosales</taxon>
        <taxon>Rosaceae</taxon>
        <taxon>Rosoideae</taxon>
        <taxon>Rosoideae incertae sedis</taxon>
        <taxon>Rubus</taxon>
    </lineage>
</organism>
<protein>
    <recommendedName>
        <fullName evidence="2">START domain-containing protein</fullName>
    </recommendedName>
</protein>
<feature type="compositionally biased region" description="Polar residues" evidence="1">
    <location>
        <begin position="345"/>
        <end position="354"/>
    </location>
</feature>
<evidence type="ECO:0000259" key="2">
    <source>
        <dbReference type="PROSITE" id="PS50848"/>
    </source>
</evidence>
<reference evidence="3 4" key="1">
    <citation type="journal article" date="2023" name="G3 (Bethesda)">
        <title>A chromosome-length genome assembly and annotation of blackberry (Rubus argutus, cv. 'Hillquist').</title>
        <authorList>
            <person name="Bruna T."/>
            <person name="Aryal R."/>
            <person name="Dudchenko O."/>
            <person name="Sargent D.J."/>
            <person name="Mead D."/>
            <person name="Buti M."/>
            <person name="Cavallini A."/>
            <person name="Hytonen T."/>
            <person name="Andres J."/>
            <person name="Pham M."/>
            <person name="Weisz D."/>
            <person name="Mascagni F."/>
            <person name="Usai G."/>
            <person name="Natali L."/>
            <person name="Bassil N."/>
            <person name="Fernandez G.E."/>
            <person name="Lomsadze A."/>
            <person name="Armour M."/>
            <person name="Olukolu B."/>
            <person name="Poorten T."/>
            <person name="Britton C."/>
            <person name="Davik J."/>
            <person name="Ashrafi H."/>
            <person name="Aiden E.L."/>
            <person name="Borodovsky M."/>
            <person name="Worthington M."/>
        </authorList>
    </citation>
    <scope>NUCLEOTIDE SEQUENCE [LARGE SCALE GENOMIC DNA]</scope>
    <source>
        <strain evidence="3">PI 553951</strain>
    </source>
</reference>
<dbReference type="Gene3D" id="3.30.530.20">
    <property type="match status" value="1"/>
</dbReference>
<dbReference type="EMBL" id="JBEDUW010000004">
    <property type="protein sequence ID" value="KAK9934196.1"/>
    <property type="molecule type" value="Genomic_DNA"/>
</dbReference>
<dbReference type="CDD" id="cd08870">
    <property type="entry name" value="START_STARD2_7-like"/>
    <property type="match status" value="1"/>
</dbReference>
<evidence type="ECO:0000256" key="1">
    <source>
        <dbReference type="SAM" id="MobiDB-lite"/>
    </source>
</evidence>
<dbReference type="AlphaFoldDB" id="A0AAW1XDF5"/>
<dbReference type="GO" id="GO:0005737">
    <property type="term" value="C:cytoplasm"/>
    <property type="evidence" value="ECO:0007669"/>
    <property type="project" value="UniProtKB-ARBA"/>
</dbReference>
<dbReference type="PROSITE" id="PS50848">
    <property type="entry name" value="START"/>
    <property type="match status" value="1"/>
</dbReference>
<dbReference type="InterPro" id="IPR023393">
    <property type="entry name" value="START-like_dom_sf"/>
</dbReference>
<evidence type="ECO:0000313" key="4">
    <source>
        <dbReference type="Proteomes" id="UP001457282"/>
    </source>
</evidence>
<accession>A0AAW1XDF5</accession>
<evidence type="ECO:0000313" key="3">
    <source>
        <dbReference type="EMBL" id="KAK9934196.1"/>
    </source>
</evidence>
<feature type="domain" description="START" evidence="2">
    <location>
        <begin position="117"/>
        <end position="305"/>
    </location>
</feature>
<dbReference type="InterPro" id="IPR002913">
    <property type="entry name" value="START_lipid-bd_dom"/>
</dbReference>
<name>A0AAW1XDF5_RUBAR</name>
<dbReference type="PANTHER" id="PTHR19308:SF58">
    <property type="entry name" value="POLYKETIDE CYCLASE_DEHYDRASE AND LIPID TRANSPORT SUPERFAMILY PROTEIN"/>
    <property type="match status" value="1"/>
</dbReference>
<dbReference type="GO" id="GO:0008289">
    <property type="term" value="F:lipid binding"/>
    <property type="evidence" value="ECO:0007669"/>
    <property type="project" value="InterPro"/>
</dbReference>